<name>A0A8S4QD19_9NEOP</name>
<dbReference type="EMBL" id="CAKXAJ010003208">
    <property type="protein sequence ID" value="CAH2208345.1"/>
    <property type="molecule type" value="Genomic_DNA"/>
</dbReference>
<reference evidence="2" key="1">
    <citation type="submission" date="2022-03" db="EMBL/GenBank/DDBJ databases">
        <authorList>
            <person name="Lindestad O."/>
        </authorList>
    </citation>
    <scope>NUCLEOTIDE SEQUENCE</scope>
</reference>
<proteinExistence type="predicted"/>
<keyword evidence="3" id="KW-1185">Reference proteome</keyword>
<feature type="compositionally biased region" description="Low complexity" evidence="1">
    <location>
        <begin position="66"/>
        <end position="75"/>
    </location>
</feature>
<evidence type="ECO:0000256" key="1">
    <source>
        <dbReference type="SAM" id="MobiDB-lite"/>
    </source>
</evidence>
<evidence type="ECO:0000313" key="2">
    <source>
        <dbReference type="EMBL" id="CAH2208345.1"/>
    </source>
</evidence>
<feature type="compositionally biased region" description="Pro residues" evidence="1">
    <location>
        <begin position="31"/>
        <end position="41"/>
    </location>
</feature>
<accession>A0A8S4QD19</accession>
<dbReference type="Proteomes" id="UP000838756">
    <property type="component" value="Unassembled WGS sequence"/>
</dbReference>
<sequence length="75" mass="7849">MTLSEQFLRNSVSAFRNQTGYSRRAPHRPSAGPPIMEPPPAGLVLPMNGPVQAGPSNNGPPPGLKPPGLDTPPIN</sequence>
<gene>
    <name evidence="2" type="primary">jg18114</name>
    <name evidence="2" type="ORF">PAEG_LOCUS962</name>
</gene>
<dbReference type="AlphaFoldDB" id="A0A8S4QD19"/>
<dbReference type="OrthoDB" id="106784at2759"/>
<comment type="caution">
    <text evidence="2">The sequence shown here is derived from an EMBL/GenBank/DDBJ whole genome shotgun (WGS) entry which is preliminary data.</text>
</comment>
<feature type="region of interest" description="Disordered" evidence="1">
    <location>
        <begin position="1"/>
        <end position="75"/>
    </location>
</feature>
<protein>
    <submittedName>
        <fullName evidence="2">Jg18114 protein</fullName>
    </submittedName>
</protein>
<feature type="compositionally biased region" description="Polar residues" evidence="1">
    <location>
        <begin position="1"/>
        <end position="21"/>
    </location>
</feature>
<evidence type="ECO:0000313" key="3">
    <source>
        <dbReference type="Proteomes" id="UP000838756"/>
    </source>
</evidence>
<organism evidence="2 3">
    <name type="scientific">Pararge aegeria aegeria</name>
    <dbReference type="NCBI Taxonomy" id="348720"/>
    <lineage>
        <taxon>Eukaryota</taxon>
        <taxon>Metazoa</taxon>
        <taxon>Ecdysozoa</taxon>
        <taxon>Arthropoda</taxon>
        <taxon>Hexapoda</taxon>
        <taxon>Insecta</taxon>
        <taxon>Pterygota</taxon>
        <taxon>Neoptera</taxon>
        <taxon>Endopterygota</taxon>
        <taxon>Lepidoptera</taxon>
        <taxon>Glossata</taxon>
        <taxon>Ditrysia</taxon>
        <taxon>Papilionoidea</taxon>
        <taxon>Nymphalidae</taxon>
        <taxon>Satyrinae</taxon>
        <taxon>Satyrini</taxon>
        <taxon>Parargina</taxon>
        <taxon>Pararge</taxon>
    </lineage>
</organism>
<feature type="non-terminal residue" evidence="2">
    <location>
        <position position="1"/>
    </location>
</feature>